<dbReference type="RefSeq" id="WP_249314862.1">
    <property type="nucleotide sequence ID" value="NZ_JACRSR010000001.1"/>
</dbReference>
<proteinExistence type="predicted"/>
<dbReference type="EMBL" id="JACRSR010000001">
    <property type="protein sequence ID" value="MBC8530843.1"/>
    <property type="molecule type" value="Genomic_DNA"/>
</dbReference>
<dbReference type="Proteomes" id="UP000623172">
    <property type="component" value="Unassembled WGS sequence"/>
</dbReference>
<organism evidence="2 3">
    <name type="scientific">Gehongia tenuis</name>
    <dbReference type="NCBI Taxonomy" id="2763655"/>
    <lineage>
        <taxon>Bacteria</taxon>
        <taxon>Bacillati</taxon>
        <taxon>Bacillota</taxon>
        <taxon>Clostridia</taxon>
        <taxon>Christensenellales</taxon>
        <taxon>Christensenellaceae</taxon>
        <taxon>Gehongia</taxon>
    </lineage>
</organism>
<dbReference type="AlphaFoldDB" id="A0A926D322"/>
<keyword evidence="3" id="KW-1185">Reference proteome</keyword>
<reference evidence="2" key="1">
    <citation type="submission" date="2020-08" db="EMBL/GenBank/DDBJ databases">
        <title>Genome public.</title>
        <authorList>
            <person name="Liu C."/>
            <person name="Sun Q."/>
        </authorList>
    </citation>
    <scope>NUCLEOTIDE SEQUENCE</scope>
    <source>
        <strain evidence="2">NSJ-53</strain>
    </source>
</reference>
<name>A0A926D322_9FIRM</name>
<feature type="region of interest" description="Disordered" evidence="1">
    <location>
        <begin position="94"/>
        <end position="139"/>
    </location>
</feature>
<sequence length="139" mass="15965">MALVKCPRCELNYMEEGKKYCDVCMRELKGDQGPDDTPELCMECGERPVIPGGDYCVVCQKAHMRPKKLSKTEEMEPLDLLDLDEDEDELEGMQEIALDGEDEGEIPETELEEINSELGEDEEFEDDFDEDFDPEEDEE</sequence>
<comment type="caution">
    <text evidence="2">The sequence shown here is derived from an EMBL/GenBank/DDBJ whole genome shotgun (WGS) entry which is preliminary data.</text>
</comment>
<accession>A0A926D322</accession>
<gene>
    <name evidence="2" type="ORF">H8696_03180</name>
</gene>
<evidence type="ECO:0000313" key="2">
    <source>
        <dbReference type="EMBL" id="MBC8530843.1"/>
    </source>
</evidence>
<evidence type="ECO:0000256" key="1">
    <source>
        <dbReference type="SAM" id="MobiDB-lite"/>
    </source>
</evidence>
<evidence type="ECO:0000313" key="3">
    <source>
        <dbReference type="Proteomes" id="UP000623172"/>
    </source>
</evidence>
<protein>
    <submittedName>
        <fullName evidence="2">Uncharacterized protein</fullName>
    </submittedName>
</protein>